<dbReference type="PANTHER" id="PTHR31297:SF41">
    <property type="entry name" value="ENDOGLUCANASE, PUTATIVE (AFU_ORTHOLOGUE AFUA_5G01830)-RELATED"/>
    <property type="match status" value="1"/>
</dbReference>
<dbReference type="Pfam" id="PF00150">
    <property type="entry name" value="Cellulase"/>
    <property type="match status" value="1"/>
</dbReference>
<dbReference type="GO" id="GO:0009986">
    <property type="term" value="C:cell surface"/>
    <property type="evidence" value="ECO:0007669"/>
    <property type="project" value="TreeGrafter"/>
</dbReference>
<dbReference type="SUPFAM" id="SSF51445">
    <property type="entry name" value="(Trans)glycosidases"/>
    <property type="match status" value="1"/>
</dbReference>
<evidence type="ECO:0000256" key="5">
    <source>
        <dbReference type="ARBA" id="ARBA00023295"/>
    </source>
</evidence>
<dbReference type="GO" id="GO:0008810">
    <property type="term" value="F:cellulase activity"/>
    <property type="evidence" value="ECO:0007669"/>
    <property type="project" value="UniProtKB-EC"/>
</dbReference>
<protein>
    <submittedName>
        <fullName evidence="10">Endoglucanase</fullName>
        <ecNumber evidence="10">3.2.1.4</ecNumber>
    </submittedName>
</protein>
<dbReference type="Gene3D" id="2.60.120.260">
    <property type="entry name" value="Galactose-binding domain-like"/>
    <property type="match status" value="1"/>
</dbReference>
<name>A0A5C6D2F8_9BACT</name>
<organism evidence="10 11">
    <name type="scientific">Novipirellula artificiosorum</name>
    <dbReference type="NCBI Taxonomy" id="2528016"/>
    <lineage>
        <taxon>Bacteria</taxon>
        <taxon>Pseudomonadati</taxon>
        <taxon>Planctomycetota</taxon>
        <taxon>Planctomycetia</taxon>
        <taxon>Pirellulales</taxon>
        <taxon>Pirellulaceae</taxon>
        <taxon>Novipirellula</taxon>
    </lineage>
</organism>
<dbReference type="InterPro" id="IPR017853">
    <property type="entry name" value="GH"/>
</dbReference>
<dbReference type="InterPro" id="IPR001547">
    <property type="entry name" value="Glyco_hydro_5"/>
</dbReference>
<dbReference type="InterPro" id="IPR050386">
    <property type="entry name" value="Glycosyl_hydrolase_5"/>
</dbReference>
<dbReference type="Proteomes" id="UP000319143">
    <property type="component" value="Unassembled WGS sequence"/>
</dbReference>
<evidence type="ECO:0000256" key="2">
    <source>
        <dbReference type="ARBA" id="ARBA00022801"/>
    </source>
</evidence>
<evidence type="ECO:0000256" key="4">
    <source>
        <dbReference type="ARBA" id="ARBA00023277"/>
    </source>
</evidence>
<dbReference type="PANTHER" id="PTHR31297">
    <property type="entry name" value="GLUCAN ENDO-1,6-BETA-GLUCOSIDASE B"/>
    <property type="match status" value="1"/>
</dbReference>
<dbReference type="EC" id="3.2.1.4" evidence="10"/>
<comment type="caution">
    <text evidence="10">The sequence shown here is derived from an EMBL/GenBank/DDBJ whole genome shotgun (WGS) entry which is preliminary data.</text>
</comment>
<evidence type="ECO:0000256" key="3">
    <source>
        <dbReference type="ARBA" id="ARBA00023001"/>
    </source>
</evidence>
<sequence length="524" mass="60004" precursor="true">MKPTALRFALVFIQLAVGLLCNASELFVAAFEDSSSLSDWSKSGAESDSFAISSGALRITQPNPGGTAVCRQEIPIDGPVPELVTLSAKIKAENVSEKPNHHNGVKVMLVVETDRGIEYPQLSLPDKSFDWSTAKRSIRLPRDTRKLTLSLGLEKCTGTVWFDKVRIDLGRMQSKAKQLGTPFRGHNLPRLRGVMHGPDFDEKSFEDLAAWGANQIRWQLNWTPMKPAEQWAKDLDAYDDWLDSILDDTDKAVDACEKYRIAMLLDLHCPPGGRGEGGVCRMFQEKQYQDKFLDIWRKLATRYKGRDIIYAYDLINEPVEPGLLPDGLLDWRELATEATKAIRQIDPGKPVVFEPGPWGSCNGFDEMVPLDVNRVIYSFHMYQPHSFTHQFQQKDRYPNGLVYPGKVDGVYWDRAKLLESMKPALDFERDFNVPIYVGEFSAIRWAPDESAYRYLIDLIELFEQQRWDWSYHAFREFHGWSVEHSTNEREKTPTVTPTKREQLLRKWFALSEQFKRASGSGRQE</sequence>
<keyword evidence="4" id="KW-0119">Carbohydrate metabolism</keyword>
<comment type="similarity">
    <text evidence="1 7">Belongs to the glycosyl hydrolase 5 (cellulase A) family.</text>
</comment>
<dbReference type="OrthoDB" id="9800475at2"/>
<feature type="chain" id="PRO_5023151201" evidence="8">
    <location>
        <begin position="24"/>
        <end position="524"/>
    </location>
</feature>
<evidence type="ECO:0000256" key="6">
    <source>
        <dbReference type="ARBA" id="ARBA00023326"/>
    </source>
</evidence>
<evidence type="ECO:0000256" key="1">
    <source>
        <dbReference type="ARBA" id="ARBA00005641"/>
    </source>
</evidence>
<dbReference type="EMBL" id="SJPV01000017">
    <property type="protein sequence ID" value="TWU31373.1"/>
    <property type="molecule type" value="Genomic_DNA"/>
</dbReference>
<evidence type="ECO:0000256" key="7">
    <source>
        <dbReference type="RuleBase" id="RU361153"/>
    </source>
</evidence>
<reference evidence="10 11" key="1">
    <citation type="submission" date="2019-02" db="EMBL/GenBank/DDBJ databases">
        <title>Deep-cultivation of Planctomycetes and their phenomic and genomic characterization uncovers novel biology.</title>
        <authorList>
            <person name="Wiegand S."/>
            <person name="Jogler M."/>
            <person name="Boedeker C."/>
            <person name="Pinto D."/>
            <person name="Vollmers J."/>
            <person name="Rivas-Marin E."/>
            <person name="Kohn T."/>
            <person name="Peeters S.H."/>
            <person name="Heuer A."/>
            <person name="Rast P."/>
            <person name="Oberbeckmann S."/>
            <person name="Bunk B."/>
            <person name="Jeske O."/>
            <person name="Meyerdierks A."/>
            <person name="Storesund J.E."/>
            <person name="Kallscheuer N."/>
            <person name="Luecker S."/>
            <person name="Lage O.M."/>
            <person name="Pohl T."/>
            <person name="Merkel B.J."/>
            <person name="Hornburger P."/>
            <person name="Mueller R.-W."/>
            <person name="Bruemmer F."/>
            <person name="Labrenz M."/>
            <person name="Spormann A.M."/>
            <person name="Op Den Camp H."/>
            <person name="Overmann J."/>
            <person name="Amann R."/>
            <person name="Jetten M.S.M."/>
            <person name="Mascher T."/>
            <person name="Medema M.H."/>
            <person name="Devos D.P."/>
            <person name="Kaster A.-K."/>
            <person name="Ovreas L."/>
            <person name="Rohde M."/>
            <person name="Galperin M.Y."/>
            <person name="Jogler C."/>
        </authorList>
    </citation>
    <scope>NUCLEOTIDE SEQUENCE [LARGE SCALE GENOMIC DNA]</scope>
    <source>
        <strain evidence="10 11">Poly41</strain>
    </source>
</reference>
<evidence type="ECO:0000313" key="11">
    <source>
        <dbReference type="Proteomes" id="UP000319143"/>
    </source>
</evidence>
<accession>A0A5C6D2F8</accession>
<dbReference type="RefSeq" id="WP_146530958.1">
    <property type="nucleotide sequence ID" value="NZ_SJPV01000017.1"/>
</dbReference>
<dbReference type="GO" id="GO:0030245">
    <property type="term" value="P:cellulose catabolic process"/>
    <property type="evidence" value="ECO:0007669"/>
    <property type="project" value="UniProtKB-KW"/>
</dbReference>
<evidence type="ECO:0000313" key="10">
    <source>
        <dbReference type="EMBL" id="TWU31373.1"/>
    </source>
</evidence>
<keyword evidence="5 7" id="KW-0326">Glycosidase</keyword>
<dbReference type="AlphaFoldDB" id="A0A5C6D2F8"/>
<keyword evidence="3" id="KW-0136">Cellulose degradation</keyword>
<keyword evidence="6" id="KW-0624">Polysaccharide degradation</keyword>
<dbReference type="GO" id="GO:0008422">
    <property type="term" value="F:beta-glucosidase activity"/>
    <property type="evidence" value="ECO:0007669"/>
    <property type="project" value="TreeGrafter"/>
</dbReference>
<keyword evidence="8" id="KW-0732">Signal</keyword>
<gene>
    <name evidence="10" type="ORF">Poly41_62420</name>
</gene>
<feature type="signal peptide" evidence="8">
    <location>
        <begin position="1"/>
        <end position="23"/>
    </location>
</feature>
<keyword evidence="11" id="KW-1185">Reference proteome</keyword>
<evidence type="ECO:0000259" key="9">
    <source>
        <dbReference type="Pfam" id="PF00150"/>
    </source>
</evidence>
<dbReference type="Gene3D" id="3.20.20.80">
    <property type="entry name" value="Glycosidases"/>
    <property type="match status" value="1"/>
</dbReference>
<dbReference type="GO" id="GO:0005576">
    <property type="term" value="C:extracellular region"/>
    <property type="evidence" value="ECO:0007669"/>
    <property type="project" value="TreeGrafter"/>
</dbReference>
<evidence type="ECO:0000256" key="8">
    <source>
        <dbReference type="SAM" id="SignalP"/>
    </source>
</evidence>
<feature type="domain" description="Glycoside hydrolase family 5" evidence="9">
    <location>
        <begin position="195"/>
        <end position="456"/>
    </location>
</feature>
<keyword evidence="2 7" id="KW-0378">Hydrolase</keyword>
<proteinExistence type="inferred from homology"/>